<dbReference type="PANTHER" id="PTHR43658">
    <property type="entry name" value="SHORT-CHAIN DEHYDROGENASE/REDUCTASE"/>
    <property type="match status" value="1"/>
</dbReference>
<dbReference type="GO" id="GO:0016491">
    <property type="term" value="F:oxidoreductase activity"/>
    <property type="evidence" value="ECO:0007669"/>
    <property type="project" value="UniProtKB-KW"/>
</dbReference>
<protein>
    <submittedName>
        <fullName evidence="4">SDR family NAD(P)-dependent oxidoreductase</fullName>
    </submittedName>
</protein>
<dbReference type="SUPFAM" id="SSF51735">
    <property type="entry name" value="NAD(P)-binding Rossmann-fold domains"/>
    <property type="match status" value="1"/>
</dbReference>
<dbReference type="Pfam" id="PF00106">
    <property type="entry name" value="adh_short"/>
    <property type="match status" value="1"/>
</dbReference>
<gene>
    <name evidence="4" type="ORF">D0Q02_05270</name>
</gene>
<sequence length="257" mass="26428">MNLDKATVVVTGGASGLGLATTRRLVAGGATVVMVDLPTATEAGTTEAKALGPAATFVAADITSTEEMSAAVDVARERGPVRGLVHCAGRGSDRMRILDKEGQPAPIEGFAEVVRINLVGTYNVLRLVAAAIAESEPVDGERGACVLTASVAAFEGQIGQASYTAAKAGVHGITLVTARDLASRGIRVNTIAPGVFDTPMLGRLRDDLRAGLAASVPSPKRLGEPDEYAALAVHMLSNGYLNGETIRLDGAIRMAPR</sequence>
<name>A0A372G328_9ACTN</name>
<organism evidence="4 5">
    <name type="scientific">Micromonospora craniellae</name>
    <dbReference type="NCBI Taxonomy" id="2294034"/>
    <lineage>
        <taxon>Bacteria</taxon>
        <taxon>Bacillati</taxon>
        <taxon>Actinomycetota</taxon>
        <taxon>Actinomycetes</taxon>
        <taxon>Micromonosporales</taxon>
        <taxon>Micromonosporaceae</taxon>
        <taxon>Micromonospora</taxon>
    </lineage>
</organism>
<keyword evidence="5" id="KW-1185">Reference proteome</keyword>
<dbReference type="PROSITE" id="PS00061">
    <property type="entry name" value="ADH_SHORT"/>
    <property type="match status" value="1"/>
</dbReference>
<dbReference type="PRINTS" id="PR00081">
    <property type="entry name" value="GDHRDH"/>
</dbReference>
<dbReference type="PANTHER" id="PTHR43658:SF8">
    <property type="entry name" value="17-BETA-HYDROXYSTEROID DEHYDROGENASE 14-RELATED"/>
    <property type="match status" value="1"/>
</dbReference>
<keyword evidence="2" id="KW-0560">Oxidoreductase</keyword>
<dbReference type="AlphaFoldDB" id="A0A372G328"/>
<dbReference type="RefSeq" id="WP_117227011.1">
    <property type="nucleotide sequence ID" value="NZ_CP061725.1"/>
</dbReference>
<evidence type="ECO:0000259" key="3">
    <source>
        <dbReference type="SMART" id="SM00822"/>
    </source>
</evidence>
<evidence type="ECO:0000313" key="5">
    <source>
        <dbReference type="Proteomes" id="UP000262621"/>
    </source>
</evidence>
<reference evidence="4 5" key="1">
    <citation type="submission" date="2018-08" db="EMBL/GenBank/DDBJ databases">
        <title>Verrucosispora craniellae sp. nov., isolated from a marine sponge in the South China Sea.</title>
        <authorList>
            <person name="Li L."/>
            <person name="Lin H.W."/>
        </authorList>
    </citation>
    <scope>NUCLEOTIDE SEQUENCE [LARGE SCALE GENOMIC DNA]</scope>
    <source>
        <strain evidence="4 5">LHW63014</strain>
    </source>
</reference>
<dbReference type="EMBL" id="QVFU01000003">
    <property type="protein sequence ID" value="RFS47412.1"/>
    <property type="molecule type" value="Genomic_DNA"/>
</dbReference>
<comment type="similarity">
    <text evidence="1">Belongs to the short-chain dehydrogenases/reductases (SDR) family.</text>
</comment>
<dbReference type="OrthoDB" id="9795647at2"/>
<dbReference type="InterPro" id="IPR020904">
    <property type="entry name" value="Sc_DH/Rdtase_CS"/>
</dbReference>
<dbReference type="Proteomes" id="UP000262621">
    <property type="component" value="Unassembled WGS sequence"/>
</dbReference>
<dbReference type="InterPro" id="IPR002347">
    <property type="entry name" value="SDR_fam"/>
</dbReference>
<evidence type="ECO:0000256" key="1">
    <source>
        <dbReference type="ARBA" id="ARBA00006484"/>
    </source>
</evidence>
<evidence type="ECO:0000313" key="4">
    <source>
        <dbReference type="EMBL" id="RFS47412.1"/>
    </source>
</evidence>
<feature type="domain" description="Ketoreductase" evidence="3">
    <location>
        <begin position="6"/>
        <end position="194"/>
    </location>
</feature>
<proteinExistence type="inferred from homology"/>
<dbReference type="SMART" id="SM00822">
    <property type="entry name" value="PKS_KR"/>
    <property type="match status" value="1"/>
</dbReference>
<dbReference type="Gene3D" id="3.40.50.720">
    <property type="entry name" value="NAD(P)-binding Rossmann-like Domain"/>
    <property type="match status" value="1"/>
</dbReference>
<dbReference type="InterPro" id="IPR036291">
    <property type="entry name" value="NAD(P)-bd_dom_sf"/>
</dbReference>
<accession>A0A372G328</accession>
<comment type="caution">
    <text evidence="4">The sequence shown here is derived from an EMBL/GenBank/DDBJ whole genome shotgun (WGS) entry which is preliminary data.</text>
</comment>
<dbReference type="InterPro" id="IPR057326">
    <property type="entry name" value="KR_dom"/>
</dbReference>
<evidence type="ECO:0000256" key="2">
    <source>
        <dbReference type="ARBA" id="ARBA00023002"/>
    </source>
</evidence>